<dbReference type="EMBL" id="MFVV01000021">
    <property type="protein sequence ID" value="OGJ03341.1"/>
    <property type="molecule type" value="Genomic_DNA"/>
</dbReference>
<accession>A0A1F6YAF5</accession>
<evidence type="ECO:0008006" key="3">
    <source>
        <dbReference type="Google" id="ProtNLM"/>
    </source>
</evidence>
<organism evidence="1 2">
    <name type="scientific">Candidatus Nomurabacteria bacterium RIFCSPLOWO2_12_FULL_46_14</name>
    <dbReference type="NCBI Taxonomy" id="1801797"/>
    <lineage>
        <taxon>Bacteria</taxon>
        <taxon>Candidatus Nomuraibacteriota</taxon>
    </lineage>
</organism>
<protein>
    <recommendedName>
        <fullName evidence="3">Nucleoside 2-deoxyribosyltransferase</fullName>
    </recommendedName>
</protein>
<dbReference type="STRING" id="1801797.A3G06_01890"/>
<proteinExistence type="predicted"/>
<reference evidence="1 2" key="1">
    <citation type="journal article" date="2016" name="Nat. Commun.">
        <title>Thousands of microbial genomes shed light on interconnected biogeochemical processes in an aquifer system.</title>
        <authorList>
            <person name="Anantharaman K."/>
            <person name="Brown C.T."/>
            <person name="Hug L.A."/>
            <person name="Sharon I."/>
            <person name="Castelle C.J."/>
            <person name="Probst A.J."/>
            <person name="Thomas B.C."/>
            <person name="Singh A."/>
            <person name="Wilkins M.J."/>
            <person name="Karaoz U."/>
            <person name="Brodie E.L."/>
            <person name="Williams K.H."/>
            <person name="Hubbard S.S."/>
            <person name="Banfield J.F."/>
        </authorList>
    </citation>
    <scope>NUCLEOTIDE SEQUENCE [LARGE SCALE GENOMIC DNA]</scope>
</reference>
<sequence>MKIYVLGSNSFVERMVDVKNQLCALGHEGWIHPDYEAHLRGERQAFPKVKEDHAENAEFKIAHDYIRAHYQHILASDAIIVVNEEKNGIKNYIGGNCLMEMGQAYVNNKKIFLLNGLPGQVSYLAEIKAMQPILLHGKLAEII</sequence>
<gene>
    <name evidence="1" type="ORF">A3G06_01890</name>
</gene>
<comment type="caution">
    <text evidence="1">The sequence shown here is derived from an EMBL/GenBank/DDBJ whole genome shotgun (WGS) entry which is preliminary data.</text>
</comment>
<evidence type="ECO:0000313" key="1">
    <source>
        <dbReference type="EMBL" id="OGJ03341.1"/>
    </source>
</evidence>
<name>A0A1F6YAF5_9BACT</name>
<evidence type="ECO:0000313" key="2">
    <source>
        <dbReference type="Proteomes" id="UP000176192"/>
    </source>
</evidence>
<dbReference type="Proteomes" id="UP000176192">
    <property type="component" value="Unassembled WGS sequence"/>
</dbReference>
<dbReference type="AlphaFoldDB" id="A0A1F6YAF5"/>